<evidence type="ECO:0000313" key="2">
    <source>
        <dbReference type="Proteomes" id="UP000660729"/>
    </source>
</evidence>
<dbReference type="Proteomes" id="UP000660729">
    <property type="component" value="Unassembled WGS sequence"/>
</dbReference>
<sequence length="74" mass="7867">MFHVLDDEVCLRHGPRERALRDGIAVVHSEATGCLRLSLCHSAAERKAAVGLPPICTATRVGMPSVVTLFAGLS</sequence>
<gene>
    <name evidence="1" type="ORF">HII31_02565</name>
</gene>
<keyword evidence="2" id="KW-1185">Reference proteome</keyword>
<dbReference type="EMBL" id="JABCIY010000031">
    <property type="protein sequence ID" value="KAF7196164.1"/>
    <property type="molecule type" value="Genomic_DNA"/>
</dbReference>
<comment type="caution">
    <text evidence="1">The sequence shown here is derived from an EMBL/GenBank/DDBJ whole genome shotgun (WGS) entry which is preliminary data.</text>
</comment>
<protein>
    <submittedName>
        <fullName evidence="1">Uncharacterized protein</fullName>
    </submittedName>
</protein>
<evidence type="ECO:0000313" key="1">
    <source>
        <dbReference type="EMBL" id="KAF7196164.1"/>
    </source>
</evidence>
<dbReference type="AlphaFoldDB" id="A0A8H6RRH4"/>
<accession>A0A8H6RRH4</accession>
<organism evidence="1 2">
    <name type="scientific">Pseudocercospora fuligena</name>
    <dbReference type="NCBI Taxonomy" id="685502"/>
    <lineage>
        <taxon>Eukaryota</taxon>
        <taxon>Fungi</taxon>
        <taxon>Dikarya</taxon>
        <taxon>Ascomycota</taxon>
        <taxon>Pezizomycotina</taxon>
        <taxon>Dothideomycetes</taxon>
        <taxon>Dothideomycetidae</taxon>
        <taxon>Mycosphaerellales</taxon>
        <taxon>Mycosphaerellaceae</taxon>
        <taxon>Pseudocercospora</taxon>
    </lineage>
</organism>
<proteinExistence type="predicted"/>
<reference evidence="1" key="1">
    <citation type="submission" date="2020-04" db="EMBL/GenBank/DDBJ databases">
        <title>Draft genome resource of the tomato pathogen Pseudocercospora fuligena.</title>
        <authorList>
            <person name="Zaccaron A."/>
        </authorList>
    </citation>
    <scope>NUCLEOTIDE SEQUENCE</scope>
    <source>
        <strain evidence="1">PF001</strain>
    </source>
</reference>
<name>A0A8H6RRH4_9PEZI</name>